<name>A0A7G9QMC3_9SPHI</name>
<accession>A0A7G9QMC3</accession>
<sequence>MEDIDYYKELLDGDLVTGDGSLAFVFQFTRQMGGIVMVRDNVNDDVKNATFGLKDQDGKCFLRIIAKDFLIVYHTGSTTEIDMEIHAVIELITNGLFSLTEH</sequence>
<dbReference type="AlphaFoldDB" id="A0A7G9QMC3"/>
<gene>
    <name evidence="1" type="ORF">H9L23_10665</name>
</gene>
<keyword evidence="2" id="KW-1185">Reference proteome</keyword>
<dbReference type="RefSeq" id="WP_187594940.1">
    <property type="nucleotide sequence ID" value="NZ_CP060723.1"/>
</dbReference>
<dbReference type="KEGG" id="proe:H9L23_10665"/>
<dbReference type="EMBL" id="CP060723">
    <property type="protein sequence ID" value="QNN44498.1"/>
    <property type="molecule type" value="Genomic_DNA"/>
</dbReference>
<proteinExistence type="predicted"/>
<protein>
    <submittedName>
        <fullName evidence="1">Uncharacterized protein</fullName>
    </submittedName>
</protein>
<dbReference type="Proteomes" id="UP000515806">
    <property type="component" value="Chromosome"/>
</dbReference>
<organism evidence="1 2">
    <name type="scientific">Pedobacter roseus</name>
    <dbReference type="NCBI Taxonomy" id="336820"/>
    <lineage>
        <taxon>Bacteria</taxon>
        <taxon>Pseudomonadati</taxon>
        <taxon>Bacteroidota</taxon>
        <taxon>Sphingobacteriia</taxon>
        <taxon>Sphingobacteriales</taxon>
        <taxon>Sphingobacteriaceae</taxon>
        <taxon>Pedobacter</taxon>
    </lineage>
</organism>
<evidence type="ECO:0000313" key="1">
    <source>
        <dbReference type="EMBL" id="QNN44498.1"/>
    </source>
</evidence>
<reference evidence="1 2" key="1">
    <citation type="submission" date="2020-08" db="EMBL/GenBank/DDBJ databases">
        <title>Genome sequence of Pedobacter roseus KACC 11594T.</title>
        <authorList>
            <person name="Hyun D.-W."/>
            <person name="Bae J.-W."/>
        </authorList>
    </citation>
    <scope>NUCLEOTIDE SEQUENCE [LARGE SCALE GENOMIC DNA]</scope>
    <source>
        <strain evidence="1 2">KACC 11594</strain>
    </source>
</reference>
<evidence type="ECO:0000313" key="2">
    <source>
        <dbReference type="Proteomes" id="UP000515806"/>
    </source>
</evidence>